<sequence>MNRCAVFMDGGYIDSIHKGLGSPQIDFVQLIERTTEDCQLLRVYYYNCLPYQTQNPSPAEKSLVSSKQRFFAAVSKLPYFTVREGKLAYRGQDKDGHPILEQKRVDVMLATDLVMHSTKHLITHAILIAGDSDFIPAVEIAKNEGVSIHLFSVGGVSARPHDELIMACDRHTILAKEEYLSFERQSGIKSC</sequence>
<reference evidence="3" key="1">
    <citation type="submission" date="2016-11" db="EMBL/GenBank/DDBJ databases">
        <authorList>
            <person name="Varghese N."/>
            <person name="Submissions S."/>
        </authorList>
    </citation>
    <scope>NUCLEOTIDE SEQUENCE [LARGE SCALE GENOMIC DNA]</scope>
    <source>
        <strain evidence="3">USBA-503</strain>
    </source>
</reference>
<organism evidence="2 3">
    <name type="scientific">Alicyclobacillus tolerans</name>
    <dbReference type="NCBI Taxonomy" id="90970"/>
    <lineage>
        <taxon>Bacteria</taxon>
        <taxon>Bacillati</taxon>
        <taxon>Bacillota</taxon>
        <taxon>Bacilli</taxon>
        <taxon>Bacillales</taxon>
        <taxon>Alicyclobacillaceae</taxon>
        <taxon>Alicyclobacillus</taxon>
    </lineage>
</organism>
<dbReference type="InterPro" id="IPR047140">
    <property type="entry name" value="LabA"/>
</dbReference>
<dbReference type="GO" id="GO:0004540">
    <property type="term" value="F:RNA nuclease activity"/>
    <property type="evidence" value="ECO:0007669"/>
    <property type="project" value="InterPro"/>
</dbReference>
<dbReference type="STRING" id="1830138.SAMN05443507_101179"/>
<dbReference type="InterPro" id="IPR021139">
    <property type="entry name" value="NYN"/>
</dbReference>
<dbReference type="EMBL" id="FRAF01000001">
    <property type="protein sequence ID" value="SHJ55374.1"/>
    <property type="molecule type" value="Genomic_DNA"/>
</dbReference>
<dbReference type="AlphaFoldDB" id="A0A1M6K8Y2"/>
<gene>
    <name evidence="2" type="ORF">SAMN05443507_101179</name>
</gene>
<dbReference type="Gene3D" id="3.40.50.1010">
    <property type="entry name" value="5'-nuclease"/>
    <property type="match status" value="1"/>
</dbReference>
<evidence type="ECO:0000259" key="1">
    <source>
        <dbReference type="Pfam" id="PF01936"/>
    </source>
</evidence>
<dbReference type="Proteomes" id="UP000184016">
    <property type="component" value="Unassembled WGS sequence"/>
</dbReference>
<dbReference type="PANTHER" id="PTHR35458:SF8">
    <property type="entry name" value="SLR0650 PROTEIN"/>
    <property type="match status" value="1"/>
</dbReference>
<keyword evidence="3" id="KW-1185">Reference proteome</keyword>
<evidence type="ECO:0000313" key="3">
    <source>
        <dbReference type="Proteomes" id="UP000184016"/>
    </source>
</evidence>
<dbReference type="PANTHER" id="PTHR35458">
    <property type="entry name" value="SLR0755 PROTEIN"/>
    <property type="match status" value="1"/>
</dbReference>
<name>A0A1M6K8Y2_9BACL</name>
<dbReference type="RefSeq" id="WP_072872673.1">
    <property type="nucleotide sequence ID" value="NZ_FRAF01000001.1"/>
</dbReference>
<dbReference type="OrthoDB" id="9800236at2"/>
<dbReference type="Pfam" id="PF01936">
    <property type="entry name" value="NYN"/>
    <property type="match status" value="1"/>
</dbReference>
<evidence type="ECO:0000313" key="2">
    <source>
        <dbReference type="EMBL" id="SHJ55374.1"/>
    </source>
</evidence>
<protein>
    <submittedName>
        <fullName evidence="2">Uncharacterized conserved protein, LabA/DUF88 family</fullName>
    </submittedName>
</protein>
<feature type="domain" description="NYN" evidence="1">
    <location>
        <begin position="3"/>
        <end position="173"/>
    </location>
</feature>
<accession>A0A1M6K8Y2</accession>
<proteinExistence type="predicted"/>